<feature type="domain" description="HpaB/PvcC/4-BUDH N-terminal" evidence="7">
    <location>
        <begin position="10"/>
        <end position="274"/>
    </location>
</feature>
<comment type="similarity">
    <text evidence="4">Belongs to the FADH(2)-utilizing monooxygenase family.</text>
</comment>
<dbReference type="EC" id="1.14.14.9" evidence="8"/>
<name>A0A077MJV7_KLEOX</name>
<dbReference type="SUPFAM" id="SSF56645">
    <property type="entry name" value="Acyl-CoA dehydrogenase NM domain-like"/>
    <property type="match status" value="1"/>
</dbReference>
<keyword evidence="3 8" id="KW-0560">Oxidoreductase</keyword>
<keyword evidence="10" id="KW-1185">Reference proteome</keyword>
<protein>
    <submittedName>
        <fullName evidence="8">4-hydroxyphenylacetate 3-monooxygenase</fullName>
        <ecNumber evidence="8">1.14.14.9</ecNumber>
    </submittedName>
    <submittedName>
        <fullName evidence="9">Pyoverdin chromophore biosynthetic protein pvcC</fullName>
    </submittedName>
</protein>
<dbReference type="EMBL" id="HG425356">
    <property type="protein sequence ID" value="CDG76952.1"/>
    <property type="molecule type" value="Genomic_DNA"/>
</dbReference>
<dbReference type="PANTHER" id="PTHR36117:SF3">
    <property type="entry name" value="4-HYDROXYPHENYLACETATE 3-MONOOXYGENASE-RELATED"/>
    <property type="match status" value="1"/>
</dbReference>
<evidence type="ECO:0000256" key="3">
    <source>
        <dbReference type="ARBA" id="ARBA00023002"/>
    </source>
</evidence>
<dbReference type="PANTHER" id="PTHR36117">
    <property type="entry name" value="4-HYDROXYPHENYLACETATE 3-MONOOXYGENASE-RELATED"/>
    <property type="match status" value="1"/>
</dbReference>
<feature type="binding site" evidence="5">
    <location>
        <position position="191"/>
    </location>
    <ligand>
        <name>FAD</name>
        <dbReference type="ChEBI" id="CHEBI:57692"/>
    </ligand>
</feature>
<dbReference type="FunFam" id="2.40.110.10:FF:000026">
    <property type="entry name" value="4-hydroxyphenylacetate 3-monooxygenase oxygenase component"/>
    <property type="match status" value="1"/>
</dbReference>
<dbReference type="Gene3D" id="1.20.140.10">
    <property type="entry name" value="Butyryl-CoA Dehydrogenase, subunit A, domain 3"/>
    <property type="match status" value="1"/>
</dbReference>
<dbReference type="InterPro" id="IPR036250">
    <property type="entry name" value="AcylCo_DH-like_C"/>
</dbReference>
<dbReference type="GO" id="GO:0016627">
    <property type="term" value="F:oxidoreductase activity, acting on the CH-CH group of donors"/>
    <property type="evidence" value="ECO:0007669"/>
    <property type="project" value="InterPro"/>
</dbReference>
<evidence type="ECO:0000259" key="7">
    <source>
        <dbReference type="Pfam" id="PF11794"/>
    </source>
</evidence>
<dbReference type="Proteomes" id="UP000673434">
    <property type="component" value="Unassembled WGS sequence"/>
</dbReference>
<dbReference type="InterPro" id="IPR024677">
    <property type="entry name" value="HpaB/PvcC"/>
</dbReference>
<keyword evidence="2 5" id="KW-0274">FAD</keyword>
<evidence type="ECO:0000259" key="6">
    <source>
        <dbReference type="Pfam" id="PF03241"/>
    </source>
</evidence>
<sequence length="505" mass="57192">MENKSVSLPTGNDFLAGLNDGREIWAYGEKVDNVITHPAFRNSALSIAKLYDALHDEKYQAILTTPCDTGSGGVTHPFFRVPHSVEDLIRDRDAIAQWARLSYGWLGRSPDFKASFLTTLGANPEAYGEYTDNARHWYKRSQEELLYWNHAIINPPIDRNLPPDQIEDICIHVEKECDDGVIVSGAKVVATGSALTHYNFIAHYGLPVKKREFALVCTLPMNAPGLKLVCRPSYSLAAEKVGSPFDYPLSSRYDENDMIFILDKVKIPWENIFIYGDTAKAATFLPSSGFLHRSTFHGVTRLAVKIDFICGLFIKGVEATGVADFRGIQTRVGEMLAWRNLFWAISDAMAKSPNPWHNGALLPNLDYGLAYRWFMSLGYPRIKEIIEQDLGSALIYINSHAKDFAAPELEPYLKKYMRGSNGMDAVERVKLMKLIWDSVGTEFASRHELYERNYTGSHENVRIELLLAAQMSGQVQEYKGFAEQCMMDYDLDGWLDRDYHWPLDE</sequence>
<organism evidence="8">
    <name type="scientific">Klebsiella oxytoca</name>
    <dbReference type="NCBI Taxonomy" id="571"/>
    <lineage>
        <taxon>Bacteria</taxon>
        <taxon>Pseudomonadati</taxon>
        <taxon>Pseudomonadota</taxon>
        <taxon>Gammaproteobacteria</taxon>
        <taxon>Enterobacterales</taxon>
        <taxon>Enterobacteriaceae</taxon>
        <taxon>Klebsiella/Raoultella group</taxon>
        <taxon>Klebsiella</taxon>
    </lineage>
</organism>
<gene>
    <name evidence="8" type="primary">hmoX</name>
    <name evidence="9" type="ORF">J7S78_01695</name>
</gene>
<dbReference type="EMBL" id="JAGKON010000002">
    <property type="protein sequence ID" value="MBQ0598509.1"/>
    <property type="molecule type" value="Genomic_DNA"/>
</dbReference>
<feature type="domain" description="HpaB/PvcC/4-BUDH C-terminal" evidence="6">
    <location>
        <begin position="282"/>
        <end position="482"/>
    </location>
</feature>
<dbReference type="PIRSF" id="PIRSF500125">
    <property type="entry name" value="4_HPA_large"/>
    <property type="match status" value="1"/>
</dbReference>
<dbReference type="InterPro" id="IPR046373">
    <property type="entry name" value="Acyl-CoA_Oxase/DH_mid-dom_sf"/>
</dbReference>
<dbReference type="AlphaFoldDB" id="A0A077MJV7"/>
<evidence type="ECO:0000256" key="4">
    <source>
        <dbReference type="ARBA" id="ARBA00061227"/>
    </source>
</evidence>
<dbReference type="FunFam" id="1.20.140.10:FF:000044">
    <property type="entry name" value="4-hydroxyphenylacetate 3-monooxygenase oxygenase component"/>
    <property type="match status" value="1"/>
</dbReference>
<dbReference type="InterPro" id="IPR024674">
    <property type="entry name" value="HpaB/PvcC/4-BUDH_N"/>
</dbReference>
<dbReference type="RefSeq" id="WP_004103557.1">
    <property type="nucleotide sequence ID" value="NZ_ABFNOZ020000024.1"/>
</dbReference>
<dbReference type="Gene3D" id="1.10.3140.10">
    <property type="entry name" value="4-hydroxybutyryl-coa dehydratase, domain 1"/>
    <property type="match status" value="1"/>
</dbReference>
<evidence type="ECO:0000256" key="1">
    <source>
        <dbReference type="ARBA" id="ARBA00022630"/>
    </source>
</evidence>
<dbReference type="Pfam" id="PF03241">
    <property type="entry name" value="HpaB"/>
    <property type="match status" value="1"/>
</dbReference>
<keyword evidence="8" id="KW-0503">Monooxygenase</keyword>
<evidence type="ECO:0000313" key="10">
    <source>
        <dbReference type="Proteomes" id="UP000673434"/>
    </source>
</evidence>
<dbReference type="InterPro" id="IPR009100">
    <property type="entry name" value="AcylCoA_DH/oxidase_NM_dom_sf"/>
</dbReference>
<reference evidence="8" key="1">
    <citation type="journal article" date="2014" name="Proc. Natl. Acad. Sci. U.S.A.">
        <title>Enterotoxicity of a nonribosomal peptide causes antibiotic-associated colitis.</title>
        <authorList>
            <person name="Schneditz G."/>
            <person name="Rentner J."/>
            <person name="Roier S."/>
            <person name="Pletz J."/>
            <person name="Herzog K.A."/>
            <person name="Bucker R."/>
            <person name="Troeger H."/>
            <person name="Schild S."/>
            <person name="Weber H."/>
            <person name="Breinbauer R."/>
            <person name="Gorkiewicz G."/>
            <person name="Hogenauer C."/>
            <person name="Zechner E.L."/>
        </authorList>
    </citation>
    <scope>NUCLEOTIDE SEQUENCE</scope>
    <source>
        <strain evidence="8">AHC-6</strain>
    </source>
</reference>
<evidence type="ECO:0000313" key="8">
    <source>
        <dbReference type="EMBL" id="CDG76952.1"/>
    </source>
</evidence>
<evidence type="ECO:0000313" key="9">
    <source>
        <dbReference type="EMBL" id="MBQ0598509.1"/>
    </source>
</evidence>
<dbReference type="InterPro" id="IPR024719">
    <property type="entry name" value="HpaB/PvcC/4-BUDH_C"/>
</dbReference>
<feature type="binding site" evidence="5">
    <location>
        <begin position="150"/>
        <end position="152"/>
    </location>
    <ligand>
        <name>FAD</name>
        <dbReference type="ChEBI" id="CHEBI:57692"/>
    </ligand>
</feature>
<dbReference type="GO" id="GO:0052881">
    <property type="term" value="F:4-hydroxyphenylacetate 3-monooxygenase activity"/>
    <property type="evidence" value="ECO:0007669"/>
    <property type="project" value="UniProtKB-EC"/>
</dbReference>
<keyword evidence="1" id="KW-0285">Flavoprotein</keyword>
<proteinExistence type="inferred from homology"/>
<reference evidence="9 10" key="2">
    <citation type="submission" date="2021-03" db="EMBL/GenBank/DDBJ databases">
        <authorList>
            <person name="Stanton E."/>
        </authorList>
    </citation>
    <scope>NUCLEOTIDE SEQUENCE [LARGE SCALE GENOMIC DNA]</scope>
    <source>
        <strain evidence="9 10">2020EL-00037</strain>
    </source>
</reference>
<dbReference type="OrthoDB" id="7233724at2"/>
<evidence type="ECO:0000256" key="2">
    <source>
        <dbReference type="ARBA" id="ARBA00022827"/>
    </source>
</evidence>
<dbReference type="PIRSF" id="PIRSF000331">
    <property type="entry name" value="HpaA_HpaB"/>
    <property type="match status" value="1"/>
</dbReference>
<dbReference type="InterPro" id="IPR004925">
    <property type="entry name" value="HpaB/PvcC/4-BUDH"/>
</dbReference>
<dbReference type="Gene3D" id="2.40.110.10">
    <property type="entry name" value="Butyryl-CoA Dehydrogenase, subunit A, domain 2"/>
    <property type="match status" value="1"/>
</dbReference>
<dbReference type="SUPFAM" id="SSF47203">
    <property type="entry name" value="Acyl-CoA dehydrogenase C-terminal domain-like"/>
    <property type="match status" value="1"/>
</dbReference>
<accession>A0A077MJV7</accession>
<dbReference type="Pfam" id="PF11794">
    <property type="entry name" value="HpaB_N"/>
    <property type="match status" value="1"/>
</dbReference>
<dbReference type="PATRIC" id="fig|571.108.peg.5710"/>
<evidence type="ECO:0000256" key="5">
    <source>
        <dbReference type="PIRSR" id="PIRSR000331-2"/>
    </source>
</evidence>